<dbReference type="AlphaFoldDB" id="A0A316GS58"/>
<feature type="chain" id="PRO_5016354805" description="Lipoprotein" evidence="2">
    <location>
        <begin position="22"/>
        <end position="104"/>
    </location>
</feature>
<comment type="caution">
    <text evidence="3">The sequence shown here is derived from an EMBL/GenBank/DDBJ whole genome shotgun (WGS) entry which is preliminary data.</text>
</comment>
<dbReference type="EMBL" id="QGGV01000002">
    <property type="protein sequence ID" value="PWK57857.1"/>
    <property type="molecule type" value="Genomic_DNA"/>
</dbReference>
<feature type="signal peptide" evidence="2">
    <location>
        <begin position="1"/>
        <end position="21"/>
    </location>
</feature>
<reference evidence="3 4" key="1">
    <citation type="submission" date="2018-05" db="EMBL/GenBank/DDBJ databases">
        <title>Genomic Encyclopedia of Type Strains, Phase IV (KMG-IV): sequencing the most valuable type-strain genomes for metagenomic binning, comparative biology and taxonomic classification.</title>
        <authorList>
            <person name="Goeker M."/>
        </authorList>
    </citation>
    <scope>NUCLEOTIDE SEQUENCE [LARGE SCALE GENOMIC DNA]</scope>
    <source>
        <strain evidence="3 4">DSM 103371</strain>
    </source>
</reference>
<accession>A0A316GS58</accession>
<dbReference type="Proteomes" id="UP000245390">
    <property type="component" value="Unassembled WGS sequence"/>
</dbReference>
<evidence type="ECO:0000256" key="1">
    <source>
        <dbReference type="SAM" id="MobiDB-lite"/>
    </source>
</evidence>
<sequence>MMSLTKFMATLGTAAILTACAQTETTMVRPEPVFDKYGNGSCQEGWIYTPGAAPQQLCVPEDECLQPVQTASGIYCPPVYRQPQDDGRDDNDRGRQPVGTAPQN</sequence>
<keyword evidence="2" id="KW-0732">Signal</keyword>
<feature type="region of interest" description="Disordered" evidence="1">
    <location>
        <begin position="76"/>
        <end position="104"/>
    </location>
</feature>
<dbReference type="PROSITE" id="PS51257">
    <property type="entry name" value="PROKAR_LIPOPROTEIN"/>
    <property type="match status" value="1"/>
</dbReference>
<evidence type="ECO:0000313" key="3">
    <source>
        <dbReference type="EMBL" id="PWK57857.1"/>
    </source>
</evidence>
<evidence type="ECO:0008006" key="5">
    <source>
        <dbReference type="Google" id="ProtNLM"/>
    </source>
</evidence>
<organism evidence="3 4">
    <name type="scientific">Silicimonas algicola</name>
    <dbReference type="NCBI Taxonomy" id="1826607"/>
    <lineage>
        <taxon>Bacteria</taxon>
        <taxon>Pseudomonadati</taxon>
        <taxon>Pseudomonadota</taxon>
        <taxon>Alphaproteobacteria</taxon>
        <taxon>Rhodobacterales</taxon>
        <taxon>Paracoccaceae</taxon>
    </lineage>
</organism>
<evidence type="ECO:0000256" key="2">
    <source>
        <dbReference type="SAM" id="SignalP"/>
    </source>
</evidence>
<name>A0A316GS58_9RHOB</name>
<evidence type="ECO:0000313" key="4">
    <source>
        <dbReference type="Proteomes" id="UP000245390"/>
    </source>
</evidence>
<gene>
    <name evidence="3" type="ORF">C8D95_102506</name>
</gene>
<protein>
    <recommendedName>
        <fullName evidence="5">Lipoprotein</fullName>
    </recommendedName>
</protein>
<feature type="compositionally biased region" description="Basic and acidic residues" evidence="1">
    <location>
        <begin position="83"/>
        <end position="95"/>
    </location>
</feature>
<keyword evidence="4" id="KW-1185">Reference proteome</keyword>
<proteinExistence type="predicted"/>